<feature type="transmembrane region" description="Helical" evidence="1">
    <location>
        <begin position="197"/>
        <end position="218"/>
    </location>
</feature>
<dbReference type="PANTHER" id="PTHR31061">
    <property type="entry name" value="LD22376P"/>
    <property type="match status" value="1"/>
</dbReference>
<keyword evidence="3" id="KW-0012">Acyltransferase</keyword>
<feature type="transmembrane region" description="Helical" evidence="1">
    <location>
        <begin position="329"/>
        <end position="350"/>
    </location>
</feature>
<protein>
    <submittedName>
        <fullName evidence="3">Acyltransferase</fullName>
    </submittedName>
</protein>
<feature type="domain" description="Heparan-alpha-glucosaminide N-acetyltransferase catalytic" evidence="2">
    <location>
        <begin position="9"/>
        <end position="159"/>
    </location>
</feature>
<sequence length="359" mass="39212">MDIVSGPNRWASVDALRGITVAAMLLVNNPGDWGHVYAPLLHSEWHGITPTDLIFPLFLFIVGVSIALAVTPRLERGEPRSALAKTVLVRAARIFGLGLLLHLCALWAFDLPHYRVMGVLQRIGLCFGAAGLLTLYVRPRLQWAILVVLLVAYSMLLASGASYAPFDNIASRLDHALLGVHVYQIEPGSGRGHDPEGLVSTLGALATTLFGVRAGSWLRDGRVRWLWAAGAIALAAGQVWSLALPLNKNLWTPSYVLWTGGAACLLLALCHWLVDRRGLPAWGRAFGVNAIAAYAGSAFLLYALAALGWLAPAYQHGFADWMTPRFGPYVPSLAYALSFVAIWWVIVRWLDARKLYFKI</sequence>
<gene>
    <name evidence="3" type="ORF">J2X04_000241</name>
</gene>
<organism evidence="3 4">
    <name type="scientific">Agrilutibacter niabensis</name>
    <dbReference type="NCBI Taxonomy" id="380628"/>
    <lineage>
        <taxon>Bacteria</taxon>
        <taxon>Pseudomonadati</taxon>
        <taxon>Pseudomonadota</taxon>
        <taxon>Gammaproteobacteria</taxon>
        <taxon>Lysobacterales</taxon>
        <taxon>Lysobacteraceae</taxon>
        <taxon>Agrilutibacter</taxon>
    </lineage>
</organism>
<evidence type="ECO:0000313" key="4">
    <source>
        <dbReference type="Proteomes" id="UP001267878"/>
    </source>
</evidence>
<feature type="transmembrane region" description="Helical" evidence="1">
    <location>
        <begin position="225"/>
        <end position="243"/>
    </location>
</feature>
<comment type="caution">
    <text evidence="3">The sequence shown here is derived from an EMBL/GenBank/DDBJ whole genome shotgun (WGS) entry which is preliminary data.</text>
</comment>
<evidence type="ECO:0000313" key="3">
    <source>
        <dbReference type="EMBL" id="MDR7097894.1"/>
    </source>
</evidence>
<feature type="transmembrane region" description="Helical" evidence="1">
    <location>
        <begin position="91"/>
        <end position="109"/>
    </location>
</feature>
<keyword evidence="1" id="KW-0812">Transmembrane</keyword>
<dbReference type="Pfam" id="PF07786">
    <property type="entry name" value="HGSNAT_cat"/>
    <property type="match status" value="1"/>
</dbReference>
<feature type="transmembrane region" description="Helical" evidence="1">
    <location>
        <begin position="143"/>
        <end position="164"/>
    </location>
</feature>
<feature type="transmembrane region" description="Helical" evidence="1">
    <location>
        <begin position="53"/>
        <end position="70"/>
    </location>
</feature>
<feature type="transmembrane region" description="Helical" evidence="1">
    <location>
        <begin position="255"/>
        <end position="274"/>
    </location>
</feature>
<dbReference type="PANTHER" id="PTHR31061:SF24">
    <property type="entry name" value="LD22376P"/>
    <property type="match status" value="1"/>
</dbReference>
<dbReference type="InterPro" id="IPR012429">
    <property type="entry name" value="HGSNAT_cat"/>
</dbReference>
<proteinExistence type="predicted"/>
<accession>A0ABU1VKA9</accession>
<keyword evidence="1" id="KW-1133">Transmembrane helix</keyword>
<feature type="transmembrane region" description="Helical" evidence="1">
    <location>
        <begin position="286"/>
        <end position="309"/>
    </location>
</feature>
<evidence type="ECO:0000259" key="2">
    <source>
        <dbReference type="Pfam" id="PF07786"/>
    </source>
</evidence>
<name>A0ABU1VKA9_9GAMM</name>
<keyword evidence="3" id="KW-0808">Transferase</keyword>
<keyword evidence="1" id="KW-0472">Membrane</keyword>
<keyword evidence="4" id="KW-1185">Reference proteome</keyword>
<evidence type="ECO:0000256" key="1">
    <source>
        <dbReference type="SAM" id="Phobius"/>
    </source>
</evidence>
<dbReference type="Proteomes" id="UP001267878">
    <property type="component" value="Unassembled WGS sequence"/>
</dbReference>
<dbReference type="EMBL" id="JAVDVW010000001">
    <property type="protein sequence ID" value="MDR7097894.1"/>
    <property type="molecule type" value="Genomic_DNA"/>
</dbReference>
<dbReference type="GO" id="GO:0016746">
    <property type="term" value="F:acyltransferase activity"/>
    <property type="evidence" value="ECO:0007669"/>
    <property type="project" value="UniProtKB-KW"/>
</dbReference>
<reference evidence="3 4" key="1">
    <citation type="submission" date="2023-07" db="EMBL/GenBank/DDBJ databases">
        <title>Sorghum-associated microbial communities from plants grown in Nebraska, USA.</title>
        <authorList>
            <person name="Schachtman D."/>
        </authorList>
    </citation>
    <scope>NUCLEOTIDE SEQUENCE [LARGE SCALE GENOMIC DNA]</scope>
    <source>
        <strain evidence="3 4">BE187</strain>
    </source>
</reference>
<feature type="transmembrane region" description="Helical" evidence="1">
    <location>
        <begin position="115"/>
        <end position="136"/>
    </location>
</feature>